<dbReference type="EMBL" id="BARU01006281">
    <property type="protein sequence ID" value="GAH46528.1"/>
    <property type="molecule type" value="Genomic_DNA"/>
</dbReference>
<name>X1HMM2_9ZZZZ</name>
<gene>
    <name evidence="1" type="ORF">S03H2_12338</name>
</gene>
<sequence length="189" mass="20457">MTDNELTGEIPGPRVPDYELRAEVLGERASDHELSGEIKYSLGDEVGCKVLAPGMPHSESGGEALGSCPSDGEFPEKILRPGLPDYELCAEAPASCRPDGELTGEVLRARVTDNELSREASRFRLSRNEFSGEILRIFDESAGYKFSGQFLDSCLSYNELTGKALCSSTDYEFSGELCGAGIDDVESSR</sequence>
<protein>
    <submittedName>
        <fullName evidence="1">Uncharacterized protein</fullName>
    </submittedName>
</protein>
<evidence type="ECO:0000313" key="1">
    <source>
        <dbReference type="EMBL" id="GAH46528.1"/>
    </source>
</evidence>
<comment type="caution">
    <text evidence="1">The sequence shown here is derived from an EMBL/GenBank/DDBJ whole genome shotgun (WGS) entry which is preliminary data.</text>
</comment>
<reference evidence="1" key="1">
    <citation type="journal article" date="2014" name="Front. Microbiol.">
        <title>High frequency of phylogenetically diverse reductive dehalogenase-homologous genes in deep subseafloor sedimentary metagenomes.</title>
        <authorList>
            <person name="Kawai M."/>
            <person name="Futagami T."/>
            <person name="Toyoda A."/>
            <person name="Takaki Y."/>
            <person name="Nishi S."/>
            <person name="Hori S."/>
            <person name="Arai W."/>
            <person name="Tsubouchi T."/>
            <person name="Morono Y."/>
            <person name="Uchiyama I."/>
            <person name="Ito T."/>
            <person name="Fujiyama A."/>
            <person name="Inagaki F."/>
            <person name="Takami H."/>
        </authorList>
    </citation>
    <scope>NUCLEOTIDE SEQUENCE</scope>
    <source>
        <strain evidence="1">Expedition CK06-06</strain>
    </source>
</reference>
<proteinExistence type="predicted"/>
<organism evidence="1">
    <name type="scientific">marine sediment metagenome</name>
    <dbReference type="NCBI Taxonomy" id="412755"/>
    <lineage>
        <taxon>unclassified sequences</taxon>
        <taxon>metagenomes</taxon>
        <taxon>ecological metagenomes</taxon>
    </lineage>
</organism>
<accession>X1HMM2</accession>
<dbReference type="AlphaFoldDB" id="X1HMM2"/>